<dbReference type="Pfam" id="PF07690">
    <property type="entry name" value="MFS_1"/>
    <property type="match status" value="1"/>
</dbReference>
<keyword evidence="4 8" id="KW-0812">Transmembrane</keyword>
<keyword evidence="11" id="KW-1185">Reference proteome</keyword>
<evidence type="ECO:0000256" key="2">
    <source>
        <dbReference type="ARBA" id="ARBA00007520"/>
    </source>
</evidence>
<feature type="domain" description="Major facilitator superfamily (MFS) profile" evidence="9">
    <location>
        <begin position="59"/>
        <end position="552"/>
    </location>
</feature>
<dbReference type="RefSeq" id="XP_040733565.1">
    <property type="nucleotide sequence ID" value="XM_040877496.1"/>
</dbReference>
<keyword evidence="3" id="KW-0813">Transport</keyword>
<dbReference type="Proteomes" id="UP000249363">
    <property type="component" value="Unassembled WGS sequence"/>
</dbReference>
<evidence type="ECO:0000256" key="3">
    <source>
        <dbReference type="ARBA" id="ARBA00022448"/>
    </source>
</evidence>
<evidence type="ECO:0000256" key="7">
    <source>
        <dbReference type="SAM" id="MobiDB-lite"/>
    </source>
</evidence>
<comment type="similarity">
    <text evidence="2">Belongs to the major facilitator superfamily. TCR/Tet family.</text>
</comment>
<evidence type="ECO:0000256" key="5">
    <source>
        <dbReference type="ARBA" id="ARBA00022989"/>
    </source>
</evidence>
<keyword evidence="6 8" id="KW-0472">Membrane</keyword>
<organism evidence="10 11">
    <name type="scientific">Talaromyces amestolkiae</name>
    <dbReference type="NCBI Taxonomy" id="1196081"/>
    <lineage>
        <taxon>Eukaryota</taxon>
        <taxon>Fungi</taxon>
        <taxon>Dikarya</taxon>
        <taxon>Ascomycota</taxon>
        <taxon>Pezizomycotina</taxon>
        <taxon>Eurotiomycetes</taxon>
        <taxon>Eurotiomycetidae</taxon>
        <taxon>Eurotiales</taxon>
        <taxon>Trichocomaceae</taxon>
        <taxon>Talaromyces</taxon>
        <taxon>Talaromyces sect. Talaromyces</taxon>
    </lineage>
</organism>
<feature type="transmembrane region" description="Helical" evidence="8">
    <location>
        <begin position="418"/>
        <end position="437"/>
    </location>
</feature>
<evidence type="ECO:0000256" key="8">
    <source>
        <dbReference type="SAM" id="Phobius"/>
    </source>
</evidence>
<dbReference type="EMBL" id="MIKG01000009">
    <property type="protein sequence ID" value="RAO69049.1"/>
    <property type="molecule type" value="Genomic_DNA"/>
</dbReference>
<evidence type="ECO:0000256" key="4">
    <source>
        <dbReference type="ARBA" id="ARBA00022692"/>
    </source>
</evidence>
<dbReference type="SUPFAM" id="SSF103473">
    <property type="entry name" value="MFS general substrate transporter"/>
    <property type="match status" value="1"/>
</dbReference>
<dbReference type="FunFam" id="1.20.1250.20:FF:000429">
    <property type="entry name" value="MFS drug efflux transporter, putative"/>
    <property type="match status" value="1"/>
</dbReference>
<dbReference type="AlphaFoldDB" id="A0A364KZS8"/>
<dbReference type="InterPro" id="IPR011701">
    <property type="entry name" value="MFS"/>
</dbReference>
<feature type="region of interest" description="Disordered" evidence="7">
    <location>
        <begin position="578"/>
        <end position="600"/>
    </location>
</feature>
<feature type="transmembrane region" description="Helical" evidence="8">
    <location>
        <begin position="364"/>
        <end position="383"/>
    </location>
</feature>
<evidence type="ECO:0000259" key="9">
    <source>
        <dbReference type="PROSITE" id="PS50850"/>
    </source>
</evidence>
<evidence type="ECO:0000256" key="6">
    <source>
        <dbReference type="ARBA" id="ARBA00023136"/>
    </source>
</evidence>
<proteinExistence type="inferred from homology"/>
<reference evidence="10 11" key="1">
    <citation type="journal article" date="2017" name="Biotechnol. Biofuels">
        <title>Differential beta-glucosidase expression as a function of carbon source availability in Talaromyces amestolkiae: a genomic and proteomic approach.</title>
        <authorList>
            <person name="de Eugenio L.I."/>
            <person name="Mendez-Liter J.A."/>
            <person name="Nieto-Dominguez M."/>
            <person name="Alonso L."/>
            <person name="Gil-Munoz J."/>
            <person name="Barriuso J."/>
            <person name="Prieto A."/>
            <person name="Martinez M.J."/>
        </authorList>
    </citation>
    <scope>NUCLEOTIDE SEQUENCE [LARGE SCALE GENOMIC DNA]</scope>
    <source>
        <strain evidence="10 11">CIB</strain>
    </source>
</reference>
<feature type="transmembrane region" description="Helical" evidence="8">
    <location>
        <begin position="122"/>
        <end position="142"/>
    </location>
</feature>
<dbReference type="InterPro" id="IPR036259">
    <property type="entry name" value="MFS_trans_sf"/>
</dbReference>
<dbReference type="PANTHER" id="PTHR23501:SF12">
    <property type="entry name" value="MAJOR FACILITATOR SUPERFAMILY (MFS) PROFILE DOMAIN-CONTAINING PROTEIN-RELATED"/>
    <property type="match status" value="1"/>
</dbReference>
<comment type="subcellular location">
    <subcellularLocation>
        <location evidence="1">Membrane</location>
        <topology evidence="1">Multi-pass membrane protein</topology>
    </subcellularLocation>
</comment>
<feature type="transmembrane region" description="Helical" evidence="8">
    <location>
        <begin position="212"/>
        <end position="231"/>
    </location>
</feature>
<evidence type="ECO:0000313" key="10">
    <source>
        <dbReference type="EMBL" id="RAO69049.1"/>
    </source>
</evidence>
<feature type="transmembrane region" description="Helical" evidence="8">
    <location>
        <begin position="449"/>
        <end position="471"/>
    </location>
</feature>
<sequence length="991" mass="108146">MADINEKGPQSLDATNVFDDTNGHLSCGDSSPDCSKETVLVEDERNKYRSIHGVKWFLAVLAIFSSVFLFGLDTTAVADISPAMISRFGQPDLLPWLSSGYALGAMNILPWGKSFGVFNLKWTYILTVALFEVGSAICGAAPNMTALIIGRVIAGVGGSGMYLGCITYLAMTTSPREGPHYIGLVGFVWGIGTVLGPIVGGAFADSSAGWRWTFYINLLIAALFAPVYFFLLPNIDAQPTATLIQKHKQVDWVSIVFLNGFITCFVMAINFGGAVYAWNSAREIVLWVMTAVIFVGFLLVQYFHPLVTKEQVLFPGHLLKRPLMLNLTVQMFLSSGVLQGAIYYIPLFFEFAKSDAALEAAVRLLPYVFMLVAGCLINAALMVRFGYYMPWYFGGGALVVISSALMCTVNAHTSNSTVYGYTVLMGIGVGSYCQASYTVSQQLVPMTELTNVIGLMSISQFLGILFFLAIMGTSYQNLVIEKIHSILPNASDIDVRQFIAGTSSSLSASLTSAQSAAVVNAIVTAMRSVWILLAVAGGICVILSLFLGSPLGIGTWNIAARHKTDLECELRRVAPVARPRQNAQAHTHHAPGLPKQGSADEPVSIDSIITNIDDSSTGSLVANLDQLADDLIWDGQSSSTDFLIIDPSHTVPKSTQAATPTMTTAPVVDTTPDLFSLQGWDTDPSELLAALTAPPKVSPFADAAFLTRLPIDDPIAQRHATYLIQILRPFPQMMARKAIFPPFIHQNWHHGDGTKAQKTLPEPIGNCMSIAQIFASRTPDTRAFVWNAIRTEQRRLMVQSESFGPEDLLASIQCYIIYIIMRVIDDAAYHSEHDLDMLLTFASSRTNTPQPVLAGLGIRRISAQVRRFIFTPLFQLQAVLTKVNIRVACIWFLIGQVVVTKTGIPCDTSEEYHCLPLPGGRSLWECRTNQGWEAEYSATQTTIPGRQLTYFGDLMEAQKTNSDSSMIQKMDSWNAEADTLGFMLTLATAMV</sequence>
<dbReference type="PROSITE" id="PS50850">
    <property type="entry name" value="MFS"/>
    <property type="match status" value="1"/>
</dbReference>
<feature type="transmembrane region" description="Helical" evidence="8">
    <location>
        <begin position="284"/>
        <end position="303"/>
    </location>
</feature>
<feature type="transmembrane region" description="Helical" evidence="8">
    <location>
        <begin position="252"/>
        <end position="278"/>
    </location>
</feature>
<dbReference type="OrthoDB" id="10021397at2759"/>
<dbReference type="PANTHER" id="PTHR23501">
    <property type="entry name" value="MAJOR FACILITATOR SUPERFAMILY"/>
    <property type="match status" value="1"/>
</dbReference>
<evidence type="ECO:0000313" key="11">
    <source>
        <dbReference type="Proteomes" id="UP000249363"/>
    </source>
</evidence>
<feature type="transmembrane region" description="Helical" evidence="8">
    <location>
        <begin position="54"/>
        <end position="73"/>
    </location>
</feature>
<dbReference type="GO" id="GO:0022857">
    <property type="term" value="F:transmembrane transporter activity"/>
    <property type="evidence" value="ECO:0007669"/>
    <property type="project" value="InterPro"/>
</dbReference>
<feature type="transmembrane region" description="Helical" evidence="8">
    <location>
        <begin position="181"/>
        <end position="200"/>
    </location>
</feature>
<dbReference type="InterPro" id="IPR020846">
    <property type="entry name" value="MFS_dom"/>
</dbReference>
<dbReference type="CDD" id="cd17502">
    <property type="entry name" value="MFS_Azr1_MDR_like"/>
    <property type="match status" value="1"/>
</dbReference>
<dbReference type="GeneID" id="63794277"/>
<evidence type="ECO:0000256" key="1">
    <source>
        <dbReference type="ARBA" id="ARBA00004141"/>
    </source>
</evidence>
<gene>
    <name evidence="10" type="ORF">BHQ10_005061</name>
</gene>
<feature type="transmembrane region" description="Helical" evidence="8">
    <location>
        <begin position="148"/>
        <end position="169"/>
    </location>
</feature>
<feature type="transmembrane region" description="Helical" evidence="8">
    <location>
        <begin position="390"/>
        <end position="412"/>
    </location>
</feature>
<feature type="transmembrane region" description="Helical" evidence="8">
    <location>
        <begin position="529"/>
        <end position="553"/>
    </location>
</feature>
<protein>
    <recommendedName>
        <fullName evidence="9">Major facilitator superfamily (MFS) profile domain-containing protein</fullName>
    </recommendedName>
</protein>
<comment type="caution">
    <text evidence="10">The sequence shown here is derived from an EMBL/GenBank/DDBJ whole genome shotgun (WGS) entry which is preliminary data.</text>
</comment>
<feature type="transmembrane region" description="Helical" evidence="8">
    <location>
        <begin position="323"/>
        <end position="344"/>
    </location>
</feature>
<dbReference type="Gene3D" id="1.20.1250.20">
    <property type="entry name" value="MFS general substrate transporter like domains"/>
    <property type="match status" value="2"/>
</dbReference>
<keyword evidence="5 8" id="KW-1133">Transmembrane helix</keyword>
<accession>A0A364KZS8</accession>
<name>A0A364KZS8_TALAM</name>
<dbReference type="GO" id="GO:0005886">
    <property type="term" value="C:plasma membrane"/>
    <property type="evidence" value="ECO:0007669"/>
    <property type="project" value="TreeGrafter"/>
</dbReference>